<evidence type="ECO:0000256" key="7">
    <source>
        <dbReference type="ARBA" id="ARBA00069612"/>
    </source>
</evidence>
<keyword evidence="4" id="KW-1017">Isopeptide bond</keyword>
<protein>
    <recommendedName>
        <fullName evidence="7">Cullin-1</fullName>
    </recommendedName>
</protein>
<dbReference type="OMA" id="IREWDRY"/>
<dbReference type="GO" id="GO:0005634">
    <property type="term" value="C:nucleus"/>
    <property type="evidence" value="ECO:0007669"/>
    <property type="project" value="UniProtKB-ARBA"/>
</dbReference>
<dbReference type="Gene3D" id="1.20.1310.10">
    <property type="entry name" value="Cullin Repeats"/>
    <property type="match status" value="4"/>
</dbReference>
<evidence type="ECO:0000256" key="9">
    <source>
        <dbReference type="RuleBase" id="RU003829"/>
    </source>
</evidence>
<reference evidence="12 13" key="1">
    <citation type="journal article" date="2016" name="Genome Biol. Evol.">
        <title>Gene Family Evolution Reflects Adaptation to Soil Environmental Stressors in the Genome of the Collembolan Orchesella cincta.</title>
        <authorList>
            <person name="Faddeeva-Vakhrusheva A."/>
            <person name="Derks M.F."/>
            <person name="Anvar S.Y."/>
            <person name="Agamennone V."/>
            <person name="Suring W."/>
            <person name="Smit S."/>
            <person name="van Straalen N.M."/>
            <person name="Roelofs D."/>
        </authorList>
    </citation>
    <scope>NUCLEOTIDE SEQUENCE [LARGE SCALE GENOMIC DNA]</scope>
    <source>
        <tissue evidence="12">Mixed pool</tissue>
    </source>
</reference>
<dbReference type="FunFam" id="1.20.1310.10:FF:000011">
    <property type="entry name" value="Cullin 1"/>
    <property type="match status" value="1"/>
</dbReference>
<dbReference type="SMART" id="SM00182">
    <property type="entry name" value="CULLIN"/>
    <property type="match status" value="1"/>
</dbReference>
<evidence type="ECO:0000256" key="4">
    <source>
        <dbReference type="ARBA" id="ARBA00022499"/>
    </source>
</evidence>
<evidence type="ECO:0000256" key="2">
    <source>
        <dbReference type="ARBA" id="ARBA00006019"/>
    </source>
</evidence>
<dbReference type="Gene3D" id="4.10.1030.10">
    <property type="entry name" value="Ring Box Chain A, domain 5"/>
    <property type="match status" value="1"/>
</dbReference>
<dbReference type="SUPFAM" id="SSF74788">
    <property type="entry name" value="Cullin repeat-like"/>
    <property type="match status" value="1"/>
</dbReference>
<dbReference type="FunFam" id="1.20.1310.10:FF:000019">
    <property type="entry name" value="Cullin 1"/>
    <property type="match status" value="1"/>
</dbReference>
<dbReference type="FunFam" id="1.20.1310.10:FF:000007">
    <property type="entry name" value="Cullin 1"/>
    <property type="match status" value="1"/>
</dbReference>
<evidence type="ECO:0000313" key="13">
    <source>
        <dbReference type="Proteomes" id="UP000094527"/>
    </source>
</evidence>
<dbReference type="PROSITE" id="PS01256">
    <property type="entry name" value="CULLIN_1"/>
    <property type="match status" value="1"/>
</dbReference>
<evidence type="ECO:0000256" key="6">
    <source>
        <dbReference type="ARBA" id="ARBA00022843"/>
    </source>
</evidence>
<dbReference type="InterPro" id="IPR016158">
    <property type="entry name" value="Cullin_homology"/>
</dbReference>
<dbReference type="SMART" id="SM00884">
    <property type="entry name" value="Cullin_Nedd8"/>
    <property type="match status" value="1"/>
</dbReference>
<evidence type="ECO:0000256" key="5">
    <source>
        <dbReference type="ARBA" id="ARBA00022786"/>
    </source>
</evidence>
<evidence type="ECO:0000256" key="8">
    <source>
        <dbReference type="PROSITE-ProRule" id="PRU00330"/>
    </source>
</evidence>
<comment type="pathway">
    <text evidence="1">Protein modification; protein ubiquitination.</text>
</comment>
<keyword evidence="6" id="KW-0832">Ubl conjugation</keyword>
<comment type="similarity">
    <text evidence="2 8 9">Belongs to the cullin family.</text>
</comment>
<dbReference type="InterPro" id="IPR019559">
    <property type="entry name" value="Cullin_neddylation_domain"/>
</dbReference>
<dbReference type="Pfam" id="PF00888">
    <property type="entry name" value="Cullin"/>
    <property type="match status" value="1"/>
</dbReference>
<organism evidence="12 13">
    <name type="scientific">Orchesella cincta</name>
    <name type="common">Springtail</name>
    <name type="synonym">Podura cincta</name>
    <dbReference type="NCBI Taxonomy" id="48709"/>
    <lineage>
        <taxon>Eukaryota</taxon>
        <taxon>Metazoa</taxon>
        <taxon>Ecdysozoa</taxon>
        <taxon>Arthropoda</taxon>
        <taxon>Hexapoda</taxon>
        <taxon>Collembola</taxon>
        <taxon>Entomobryomorpha</taxon>
        <taxon>Entomobryoidea</taxon>
        <taxon>Orchesellidae</taxon>
        <taxon>Orchesellinae</taxon>
        <taxon>Orchesella</taxon>
    </lineage>
</organism>
<dbReference type="FunFam" id="1.20.1310.10:FF:000023">
    <property type="entry name" value="cullin-1"/>
    <property type="match status" value="1"/>
</dbReference>
<dbReference type="GO" id="GO:0031146">
    <property type="term" value="P:SCF-dependent proteasomal ubiquitin-dependent protein catabolic process"/>
    <property type="evidence" value="ECO:0007669"/>
    <property type="project" value="UniProtKB-ARBA"/>
</dbReference>
<dbReference type="SUPFAM" id="SSF75632">
    <property type="entry name" value="Cullin homology domain"/>
    <property type="match status" value="1"/>
</dbReference>
<evidence type="ECO:0000256" key="3">
    <source>
        <dbReference type="ARBA" id="ARBA00022481"/>
    </source>
</evidence>
<keyword evidence="13" id="KW-1185">Reference proteome</keyword>
<dbReference type="InterPro" id="IPR001373">
    <property type="entry name" value="Cullin_N"/>
</dbReference>
<proteinExistence type="inferred from homology"/>
<dbReference type="GO" id="GO:1902532">
    <property type="term" value="P:negative regulation of intracellular signal transduction"/>
    <property type="evidence" value="ECO:0007669"/>
    <property type="project" value="UniProtKB-ARBA"/>
</dbReference>
<dbReference type="InterPro" id="IPR059120">
    <property type="entry name" value="Cullin-like_AB"/>
</dbReference>
<feature type="domain" description="Cullin family profile" evidence="11">
    <location>
        <begin position="446"/>
        <end position="674"/>
    </location>
</feature>
<feature type="compositionally biased region" description="Low complexity" evidence="10">
    <location>
        <begin position="66"/>
        <end position="82"/>
    </location>
</feature>
<dbReference type="InterPro" id="IPR036388">
    <property type="entry name" value="WH-like_DNA-bd_sf"/>
</dbReference>
<evidence type="ECO:0000256" key="10">
    <source>
        <dbReference type="SAM" id="MobiDB-lite"/>
    </source>
</evidence>
<dbReference type="STRING" id="48709.A0A1D2NHY3"/>
<sequence>MANPRPTSHGNKNHDLDQIWDDLKQGIEHVYDRRGMSKPRYMELYTHVYNYCTSVHQQGQPSGNLSSSVRSSASSVSRTSSRNRQPGGANGNHNSGAQFVGQELYKRLKDFLHEYLSKLIEQGETLMGEDVLTFYTKQWEEYRFSSKVLNGVCAYLNRHWVRRECDEGRKNVYEIYQLALVIWKETLFEKLHKQVTNAVLKLIERERNGEMINTSLVSGVIGSYVELGLEDDDQNCASTPNANAGLNQRQGPQLGTYQKHFEQQFLEDTENFYANESMEFLHQNPVTEYMKKAEQRLSEEHKRVELYLHDSTLQRLMKTCETVLIQKQLDTLHNEFKSLLHAEKKDDLGRMYMLVARLDDALGEMRDHLESHICAQGLAALEELGETGGNDPKMYVTTILDVHKKYNKLVLTAFKNDSGFVAALDKACGKFINNNAVTKAAQSTQKSPELLARYCDLLLKKSNKNPEDQELEDTLNQVMIVFKYLEDKDVFQKFYSKMLANRLVSHMSASDEAESSMIGKLKHACGFEYTSKLQRMYQDIGLSKDLNDEFKNYLREKQDTLPLDFQIQVLSSGSWPFTQCVEFALPSELEHSVNKFNEFYNTKHSGRKLSWLYNRSKGDIVTNCFKNRYIFQASTFQMAVLLMFNSNDSYRVGELAEATKLKMDILVQVLQILFKARLLVPPNGENEDDLTADTVVTFFKEYKNKKLRVNINVPLKAEVKQEQEQTHQVIEEDRKILIQAAIVRIMKMRKVFKHQQLVAEVLNQLAARFNPRVQMIKKCIDILIEKDYLERTEGQKDTYSYLA</sequence>
<dbReference type="InterPro" id="IPR045093">
    <property type="entry name" value="Cullin"/>
</dbReference>
<dbReference type="FunFam" id="3.30.230.130:FF:000003">
    <property type="entry name" value="Cullin 2"/>
    <property type="match status" value="1"/>
</dbReference>
<dbReference type="GO" id="GO:0006915">
    <property type="term" value="P:apoptotic process"/>
    <property type="evidence" value="ECO:0007669"/>
    <property type="project" value="UniProtKB-ARBA"/>
</dbReference>
<dbReference type="EMBL" id="LJIJ01000034">
    <property type="protein sequence ID" value="ODN04880.1"/>
    <property type="molecule type" value="Genomic_DNA"/>
</dbReference>
<dbReference type="InterPro" id="IPR036390">
    <property type="entry name" value="WH_DNA-bd_sf"/>
</dbReference>
<dbReference type="OrthoDB" id="27073at2759"/>
<dbReference type="FunFam" id="4.10.1030.10:FF:000002">
    <property type="entry name" value="cullin homolog 1"/>
    <property type="match status" value="1"/>
</dbReference>
<dbReference type="PANTHER" id="PTHR11932">
    <property type="entry name" value="CULLIN"/>
    <property type="match status" value="1"/>
</dbReference>
<dbReference type="GO" id="GO:0031625">
    <property type="term" value="F:ubiquitin protein ligase binding"/>
    <property type="evidence" value="ECO:0007669"/>
    <property type="project" value="InterPro"/>
</dbReference>
<name>A0A1D2NHY3_ORCCI</name>
<dbReference type="Pfam" id="PF10557">
    <property type="entry name" value="Cullin_Nedd8"/>
    <property type="match status" value="1"/>
</dbReference>
<evidence type="ECO:0000259" key="11">
    <source>
        <dbReference type="PROSITE" id="PS50069"/>
    </source>
</evidence>
<dbReference type="InterPro" id="IPR016159">
    <property type="entry name" value="Cullin_repeat-like_dom_sf"/>
</dbReference>
<dbReference type="AlphaFoldDB" id="A0A1D2NHY3"/>
<comment type="caution">
    <text evidence="12">The sequence shown here is derived from an EMBL/GenBank/DDBJ whole genome shotgun (WGS) entry which is preliminary data.</text>
</comment>
<dbReference type="Gene3D" id="1.10.10.10">
    <property type="entry name" value="Winged helix-like DNA-binding domain superfamily/Winged helix DNA-binding domain"/>
    <property type="match status" value="2"/>
</dbReference>
<accession>A0A1D2NHY3</accession>
<dbReference type="Pfam" id="PF26557">
    <property type="entry name" value="Cullin_AB"/>
    <property type="match status" value="1"/>
</dbReference>
<gene>
    <name evidence="12" type="ORF">Ocin01_01784</name>
</gene>
<dbReference type="InterPro" id="IPR036317">
    <property type="entry name" value="Cullin_homology_sf"/>
</dbReference>
<evidence type="ECO:0000256" key="1">
    <source>
        <dbReference type="ARBA" id="ARBA00004906"/>
    </source>
</evidence>
<dbReference type="GO" id="GO:0043066">
    <property type="term" value="P:negative regulation of apoptotic process"/>
    <property type="evidence" value="ECO:0007669"/>
    <property type="project" value="UniProtKB-ARBA"/>
</dbReference>
<evidence type="ECO:0000313" key="12">
    <source>
        <dbReference type="EMBL" id="ODN04880.1"/>
    </source>
</evidence>
<keyword evidence="3" id="KW-0488">Methylation</keyword>
<dbReference type="GO" id="GO:0019005">
    <property type="term" value="C:SCF ubiquitin ligase complex"/>
    <property type="evidence" value="ECO:0007669"/>
    <property type="project" value="UniProtKB-ARBA"/>
</dbReference>
<dbReference type="FunFam" id="1.10.10.10:FF:000161">
    <property type="entry name" value="Cullin 1"/>
    <property type="match status" value="1"/>
</dbReference>
<dbReference type="GO" id="GO:0010564">
    <property type="term" value="P:regulation of cell cycle process"/>
    <property type="evidence" value="ECO:0007669"/>
    <property type="project" value="UniProtKB-ARBA"/>
</dbReference>
<dbReference type="GO" id="GO:0070936">
    <property type="term" value="P:protein K48-linked ubiquitination"/>
    <property type="evidence" value="ECO:0007669"/>
    <property type="project" value="UniProtKB-ARBA"/>
</dbReference>
<dbReference type="InterPro" id="IPR016157">
    <property type="entry name" value="Cullin_CS"/>
</dbReference>
<keyword evidence="5" id="KW-0833">Ubl conjugation pathway</keyword>
<feature type="region of interest" description="Disordered" evidence="10">
    <location>
        <begin position="60"/>
        <end position="96"/>
    </location>
</feature>
<dbReference type="Proteomes" id="UP000094527">
    <property type="component" value="Unassembled WGS sequence"/>
</dbReference>
<dbReference type="FunFam" id="1.10.10.10:FF:000014">
    <property type="entry name" value="Cullin 1"/>
    <property type="match status" value="1"/>
</dbReference>
<dbReference type="SUPFAM" id="SSF46785">
    <property type="entry name" value="Winged helix' DNA-binding domain"/>
    <property type="match status" value="1"/>
</dbReference>
<dbReference type="PROSITE" id="PS50069">
    <property type="entry name" value="CULLIN_2"/>
    <property type="match status" value="1"/>
</dbReference>